<gene>
    <name evidence="7" type="ORF">L2725_15600</name>
</gene>
<dbReference type="PANTHER" id="PTHR23427">
    <property type="entry name" value="SURFEIT LOCUS PROTEIN"/>
    <property type="match status" value="1"/>
</dbReference>
<dbReference type="CDD" id="cd06662">
    <property type="entry name" value="SURF1"/>
    <property type="match status" value="1"/>
</dbReference>
<comment type="subcellular location">
    <subcellularLocation>
        <location evidence="6">Cell membrane</location>
        <topology evidence="6">Multi-pass membrane protein</topology>
    </subcellularLocation>
    <subcellularLocation>
        <location evidence="1">Membrane</location>
    </subcellularLocation>
</comment>
<dbReference type="InterPro" id="IPR045214">
    <property type="entry name" value="Surf1/Surf4"/>
</dbReference>
<evidence type="ECO:0000256" key="3">
    <source>
        <dbReference type="ARBA" id="ARBA00022692"/>
    </source>
</evidence>
<evidence type="ECO:0000256" key="1">
    <source>
        <dbReference type="ARBA" id="ARBA00004370"/>
    </source>
</evidence>
<dbReference type="EMBL" id="JAKIKT010000006">
    <property type="protein sequence ID" value="MCL2915185.1"/>
    <property type="molecule type" value="Genomic_DNA"/>
</dbReference>
<evidence type="ECO:0000256" key="4">
    <source>
        <dbReference type="ARBA" id="ARBA00022989"/>
    </source>
</evidence>
<feature type="transmembrane region" description="Helical" evidence="6">
    <location>
        <begin position="210"/>
        <end position="229"/>
    </location>
</feature>
<evidence type="ECO:0000313" key="7">
    <source>
        <dbReference type="EMBL" id="MCL2915185.1"/>
    </source>
</evidence>
<comment type="caution">
    <text evidence="6">Lacks conserved residue(s) required for the propagation of feature annotation.</text>
</comment>
<evidence type="ECO:0000256" key="6">
    <source>
        <dbReference type="RuleBase" id="RU363076"/>
    </source>
</evidence>
<proteinExistence type="inferred from homology"/>
<keyword evidence="4 6" id="KW-1133">Transmembrane helix</keyword>
<protein>
    <recommendedName>
        <fullName evidence="6">SURF1-like protein</fullName>
    </recommendedName>
</protein>
<reference evidence="7 8" key="1">
    <citation type="submission" date="2022-01" db="EMBL/GenBank/DDBJ databases">
        <title>Whole genome-based taxonomy of the Shewanellaceae.</title>
        <authorList>
            <person name="Martin-Rodriguez A.J."/>
        </authorList>
    </citation>
    <scope>NUCLEOTIDE SEQUENCE [LARGE SCALE GENOMIC DNA]</scope>
    <source>
        <strain evidence="7 8">DSM 21332</strain>
    </source>
</reference>
<dbReference type="Pfam" id="PF02104">
    <property type="entry name" value="SURF1"/>
    <property type="match status" value="1"/>
</dbReference>
<comment type="caution">
    <text evidence="7">The sequence shown here is derived from an EMBL/GenBank/DDBJ whole genome shotgun (WGS) entry which is preliminary data.</text>
</comment>
<dbReference type="PROSITE" id="PS50895">
    <property type="entry name" value="SURF1"/>
    <property type="match status" value="1"/>
</dbReference>
<keyword evidence="5 6" id="KW-0472">Membrane</keyword>
<accession>A0ABT0NAL7</accession>
<evidence type="ECO:0000256" key="2">
    <source>
        <dbReference type="ARBA" id="ARBA00007165"/>
    </source>
</evidence>
<evidence type="ECO:0000313" key="8">
    <source>
        <dbReference type="Proteomes" id="UP001202831"/>
    </source>
</evidence>
<organism evidence="7 8">
    <name type="scientific">Shewanella corallii</name>
    <dbReference type="NCBI Taxonomy" id="560080"/>
    <lineage>
        <taxon>Bacteria</taxon>
        <taxon>Pseudomonadati</taxon>
        <taxon>Pseudomonadota</taxon>
        <taxon>Gammaproteobacteria</taxon>
        <taxon>Alteromonadales</taxon>
        <taxon>Shewanellaceae</taxon>
        <taxon>Shewanella</taxon>
    </lineage>
</organism>
<dbReference type="PANTHER" id="PTHR23427:SF2">
    <property type="entry name" value="SURFEIT LOCUS PROTEIN 1"/>
    <property type="match status" value="1"/>
</dbReference>
<keyword evidence="6" id="KW-1003">Cell membrane</keyword>
<evidence type="ECO:0000256" key="5">
    <source>
        <dbReference type="ARBA" id="ARBA00023136"/>
    </source>
</evidence>
<dbReference type="Proteomes" id="UP001202831">
    <property type="component" value="Unassembled WGS sequence"/>
</dbReference>
<name>A0ABT0NAL7_9GAMM</name>
<sequence length="237" mass="26919">MIRAIFVLLTLGIFVLMVKLGFWQLSRAEEKTQWQAQLESRMKERPLGFSELLILAENDDNPSGYRFQLSASALAEPLILLDNQVVDGRVGYLAYQLFEVTQSGPRILVELGFVPAPRQRSQLPQVPSVQGEVLLQGKVYRKEANPLSHKLLADTHSPLRIQNLNFDELNEHLGFPVMALALQPDNLAGVSLPRSWHPIPMPPEKHMGYAVQWFSMATALFLLSVFFVLRQRYRKAN</sequence>
<dbReference type="RefSeq" id="WP_249249773.1">
    <property type="nucleotide sequence ID" value="NZ_JAKIKT010000006.1"/>
</dbReference>
<dbReference type="InterPro" id="IPR002994">
    <property type="entry name" value="Surf1/Shy1"/>
</dbReference>
<keyword evidence="8" id="KW-1185">Reference proteome</keyword>
<comment type="similarity">
    <text evidence="2 6">Belongs to the SURF1 family.</text>
</comment>
<keyword evidence="3 6" id="KW-0812">Transmembrane</keyword>